<sequence length="180" mass="19078">MVIPTQTLLFLSSLIYAATAASVPRVPEAPEGLVVLAQETVDDGAGVLTFYGDADPTAADRREASGLSKRCGSNQVSCFSSHRAPVWICSELLYQMEKSSTQLKQSPRSICKSTNGKQCCISWAKAVSGGKENNLSSAGYKVASECNIWGDGTVSGLTRDTQIGNTCTTQCLSNRPDGCE</sequence>
<name>A0A8K0RL67_9HYPO</name>
<proteinExistence type="predicted"/>
<dbReference type="InterPro" id="IPR046925">
    <property type="entry name" value="WD-like_fungi"/>
</dbReference>
<comment type="caution">
    <text evidence="3">The sequence shown here is derived from an EMBL/GenBank/DDBJ whole genome shotgun (WGS) entry which is preliminary data.</text>
</comment>
<gene>
    <name evidence="3" type="ORF">BKA59DRAFT_517270</name>
</gene>
<evidence type="ECO:0000313" key="3">
    <source>
        <dbReference type="EMBL" id="KAH7232827.1"/>
    </source>
</evidence>
<feature type="chain" id="PRO_5035441744" description="WD-like domain-containing protein" evidence="1">
    <location>
        <begin position="21"/>
        <end position="180"/>
    </location>
</feature>
<reference evidence="3" key="1">
    <citation type="journal article" date="2021" name="Nat. Commun.">
        <title>Genetic determinants of endophytism in the Arabidopsis root mycobiome.</title>
        <authorList>
            <person name="Mesny F."/>
            <person name="Miyauchi S."/>
            <person name="Thiergart T."/>
            <person name="Pickel B."/>
            <person name="Atanasova L."/>
            <person name="Karlsson M."/>
            <person name="Huettel B."/>
            <person name="Barry K.W."/>
            <person name="Haridas S."/>
            <person name="Chen C."/>
            <person name="Bauer D."/>
            <person name="Andreopoulos W."/>
            <person name="Pangilinan J."/>
            <person name="LaButti K."/>
            <person name="Riley R."/>
            <person name="Lipzen A."/>
            <person name="Clum A."/>
            <person name="Drula E."/>
            <person name="Henrissat B."/>
            <person name="Kohler A."/>
            <person name="Grigoriev I.V."/>
            <person name="Martin F.M."/>
            <person name="Hacquard S."/>
        </authorList>
    </citation>
    <scope>NUCLEOTIDE SEQUENCE</scope>
    <source>
        <strain evidence="3">MPI-SDFR-AT-0068</strain>
    </source>
</reference>
<evidence type="ECO:0000256" key="1">
    <source>
        <dbReference type="SAM" id="SignalP"/>
    </source>
</evidence>
<dbReference type="Proteomes" id="UP000813427">
    <property type="component" value="Unassembled WGS sequence"/>
</dbReference>
<accession>A0A8K0RL67</accession>
<dbReference type="AlphaFoldDB" id="A0A8K0RL67"/>
<protein>
    <recommendedName>
        <fullName evidence="2">WD-like domain-containing protein</fullName>
    </recommendedName>
</protein>
<evidence type="ECO:0000313" key="4">
    <source>
        <dbReference type="Proteomes" id="UP000813427"/>
    </source>
</evidence>
<dbReference type="OrthoDB" id="3853793at2759"/>
<keyword evidence="4" id="KW-1185">Reference proteome</keyword>
<dbReference type="EMBL" id="JAGPXF010000008">
    <property type="protein sequence ID" value="KAH7232827.1"/>
    <property type="molecule type" value="Genomic_DNA"/>
</dbReference>
<feature type="domain" description="WD-like" evidence="2">
    <location>
        <begin position="71"/>
        <end position="179"/>
    </location>
</feature>
<dbReference type="Pfam" id="PF20493">
    <property type="entry name" value="WD-like_fungi"/>
    <property type="match status" value="1"/>
</dbReference>
<keyword evidence="1" id="KW-0732">Signal</keyword>
<feature type="signal peptide" evidence="1">
    <location>
        <begin position="1"/>
        <end position="20"/>
    </location>
</feature>
<organism evidence="3 4">
    <name type="scientific">Fusarium tricinctum</name>
    <dbReference type="NCBI Taxonomy" id="61284"/>
    <lineage>
        <taxon>Eukaryota</taxon>
        <taxon>Fungi</taxon>
        <taxon>Dikarya</taxon>
        <taxon>Ascomycota</taxon>
        <taxon>Pezizomycotina</taxon>
        <taxon>Sordariomycetes</taxon>
        <taxon>Hypocreomycetidae</taxon>
        <taxon>Hypocreales</taxon>
        <taxon>Nectriaceae</taxon>
        <taxon>Fusarium</taxon>
        <taxon>Fusarium tricinctum species complex</taxon>
    </lineage>
</organism>
<evidence type="ECO:0000259" key="2">
    <source>
        <dbReference type="Pfam" id="PF20493"/>
    </source>
</evidence>